<evidence type="ECO:0000256" key="2">
    <source>
        <dbReference type="ARBA" id="ARBA00022448"/>
    </source>
</evidence>
<evidence type="ECO:0000256" key="5">
    <source>
        <dbReference type="ARBA" id="ARBA00023136"/>
    </source>
</evidence>
<feature type="transmembrane region" description="Helical" evidence="7">
    <location>
        <begin position="366"/>
        <end position="386"/>
    </location>
</feature>
<evidence type="ECO:0000256" key="6">
    <source>
        <dbReference type="SAM" id="MobiDB-lite"/>
    </source>
</evidence>
<dbReference type="Gene3D" id="1.20.1250.20">
    <property type="entry name" value="MFS general substrate transporter like domains"/>
    <property type="match status" value="2"/>
</dbReference>
<evidence type="ECO:0000256" key="4">
    <source>
        <dbReference type="ARBA" id="ARBA00022989"/>
    </source>
</evidence>
<comment type="caution">
    <text evidence="9">The sequence shown here is derived from an EMBL/GenBank/DDBJ whole genome shotgun (WGS) entry which is preliminary data.</text>
</comment>
<evidence type="ECO:0000259" key="8">
    <source>
        <dbReference type="PROSITE" id="PS50850"/>
    </source>
</evidence>
<evidence type="ECO:0000256" key="3">
    <source>
        <dbReference type="ARBA" id="ARBA00022692"/>
    </source>
</evidence>
<feature type="transmembrane region" description="Helical" evidence="7">
    <location>
        <begin position="339"/>
        <end position="359"/>
    </location>
</feature>
<feature type="transmembrane region" description="Helical" evidence="7">
    <location>
        <begin position="227"/>
        <end position="249"/>
    </location>
</feature>
<evidence type="ECO:0000313" key="9">
    <source>
        <dbReference type="EMBL" id="KAF2098180.1"/>
    </source>
</evidence>
<evidence type="ECO:0000256" key="1">
    <source>
        <dbReference type="ARBA" id="ARBA00004141"/>
    </source>
</evidence>
<feature type="transmembrane region" description="Helical" evidence="7">
    <location>
        <begin position="302"/>
        <end position="327"/>
    </location>
</feature>
<keyword evidence="3 7" id="KW-0812">Transmembrane</keyword>
<protein>
    <submittedName>
        <fullName evidence="9">MFS general substrate transporter</fullName>
    </submittedName>
</protein>
<organism evidence="9 10">
    <name type="scientific">Rhizodiscina lignyota</name>
    <dbReference type="NCBI Taxonomy" id="1504668"/>
    <lineage>
        <taxon>Eukaryota</taxon>
        <taxon>Fungi</taxon>
        <taxon>Dikarya</taxon>
        <taxon>Ascomycota</taxon>
        <taxon>Pezizomycotina</taxon>
        <taxon>Dothideomycetes</taxon>
        <taxon>Pleosporomycetidae</taxon>
        <taxon>Aulographales</taxon>
        <taxon>Rhizodiscinaceae</taxon>
        <taxon>Rhizodiscina</taxon>
    </lineage>
</organism>
<feature type="transmembrane region" description="Helical" evidence="7">
    <location>
        <begin position="138"/>
        <end position="158"/>
    </location>
</feature>
<dbReference type="FunFam" id="1.20.1250.20:FF:000013">
    <property type="entry name" value="MFS general substrate transporter"/>
    <property type="match status" value="1"/>
</dbReference>
<dbReference type="OrthoDB" id="2962993at2759"/>
<feature type="transmembrane region" description="Helical" evidence="7">
    <location>
        <begin position="461"/>
        <end position="482"/>
    </location>
</feature>
<evidence type="ECO:0000256" key="7">
    <source>
        <dbReference type="SAM" id="Phobius"/>
    </source>
</evidence>
<comment type="subcellular location">
    <subcellularLocation>
        <location evidence="1">Membrane</location>
        <topology evidence="1">Multi-pass membrane protein</topology>
    </subcellularLocation>
</comment>
<keyword evidence="2" id="KW-0813">Transport</keyword>
<feature type="transmembrane region" description="Helical" evidence="7">
    <location>
        <begin position="68"/>
        <end position="86"/>
    </location>
</feature>
<feature type="domain" description="Major facilitator superfamily (MFS) profile" evidence="8">
    <location>
        <begin position="68"/>
        <end position="489"/>
    </location>
</feature>
<feature type="transmembrane region" description="Helical" evidence="7">
    <location>
        <begin position="164"/>
        <end position="184"/>
    </location>
</feature>
<sequence length="524" mass="58376">MASHSIDDEKQITQHTEHHEHAVTHSDKELEEQGGLVTVDNGLTEDLVVIELPEADQRRILRKIDWRIIPLLTFLYLIAFVDRTNIGNAKIAGLTDDLNMHGLNYNTAVTLFFVPYTLLEVPSNILLKLTRPSRYISILLFGWGTVMTLMGVVSSYGGLLAARWFLGTCEAGFFPAATFLLTIWYKRYEYQQRFAIFYASASMSGAFSGLLAFAIEKMDGIGGRSGWQWIFILEGLVPVAMSFVLWAILPDNPETAKFLNKEEKEWVINRIAIETGTGQGHVTNRDRINWQLIKAGLTEWKMWCMVMVFWANSISLYGFAAIAPTAIEDLGYSAANAQLLTIPIYVCAVIVVLILAFWSDRVRVRWIFIFCSYAVGGIGLIAELAIPHPKYPGLTYGFLFPLAAGMYGGFAPMIAWAANNLAPSSKRAVGMAVMISVGNMGAIMGSNIYLLREAPKYPTGFGASLGMLCLGVFAVLVLRFAYALENRKRDKLLADIGEEGIRARYTDKELVDMGDKSPFFRYAL</sequence>
<dbReference type="AlphaFoldDB" id="A0A9P4IAU3"/>
<dbReference type="InterPro" id="IPR036259">
    <property type="entry name" value="MFS_trans_sf"/>
</dbReference>
<keyword evidence="4 7" id="KW-1133">Transmembrane helix</keyword>
<dbReference type="InterPro" id="IPR011701">
    <property type="entry name" value="MFS"/>
</dbReference>
<feature type="transmembrane region" description="Helical" evidence="7">
    <location>
        <begin position="196"/>
        <end position="215"/>
    </location>
</feature>
<accession>A0A9P4IAU3</accession>
<evidence type="ECO:0000313" key="10">
    <source>
        <dbReference type="Proteomes" id="UP000799772"/>
    </source>
</evidence>
<feature type="transmembrane region" description="Helical" evidence="7">
    <location>
        <begin position="429"/>
        <end position="449"/>
    </location>
</feature>
<keyword evidence="10" id="KW-1185">Reference proteome</keyword>
<dbReference type="InterPro" id="IPR020846">
    <property type="entry name" value="MFS_dom"/>
</dbReference>
<name>A0A9P4IAU3_9PEZI</name>
<dbReference type="SUPFAM" id="SSF103473">
    <property type="entry name" value="MFS general substrate transporter"/>
    <property type="match status" value="1"/>
</dbReference>
<dbReference type="Pfam" id="PF07690">
    <property type="entry name" value="MFS_1"/>
    <property type="match status" value="1"/>
</dbReference>
<feature type="transmembrane region" description="Helical" evidence="7">
    <location>
        <begin position="398"/>
        <end position="417"/>
    </location>
</feature>
<dbReference type="FunFam" id="1.20.1250.20:FF:000034">
    <property type="entry name" value="MFS general substrate transporter"/>
    <property type="match status" value="1"/>
</dbReference>
<dbReference type="PANTHER" id="PTHR43791">
    <property type="entry name" value="PERMEASE-RELATED"/>
    <property type="match status" value="1"/>
</dbReference>
<feature type="compositionally biased region" description="Basic and acidic residues" evidence="6">
    <location>
        <begin position="1"/>
        <end position="28"/>
    </location>
</feature>
<dbReference type="PROSITE" id="PS50850">
    <property type="entry name" value="MFS"/>
    <property type="match status" value="1"/>
</dbReference>
<dbReference type="PANTHER" id="PTHR43791:SF18">
    <property type="entry name" value="NICOTINIC ACID TRANSPORTER TNA1, PUTATIVE (AFU_ORTHOLOGUE AFUA_3G03820)-RELATED"/>
    <property type="match status" value="1"/>
</dbReference>
<dbReference type="GO" id="GO:0016020">
    <property type="term" value="C:membrane"/>
    <property type="evidence" value="ECO:0007669"/>
    <property type="project" value="UniProtKB-SubCell"/>
</dbReference>
<keyword evidence="5 7" id="KW-0472">Membrane</keyword>
<proteinExistence type="predicted"/>
<gene>
    <name evidence="9" type="ORF">NA57DRAFT_66577</name>
</gene>
<feature type="transmembrane region" description="Helical" evidence="7">
    <location>
        <begin position="106"/>
        <end position="126"/>
    </location>
</feature>
<dbReference type="EMBL" id="ML978127">
    <property type="protein sequence ID" value="KAF2098180.1"/>
    <property type="molecule type" value="Genomic_DNA"/>
</dbReference>
<dbReference type="GO" id="GO:0022857">
    <property type="term" value="F:transmembrane transporter activity"/>
    <property type="evidence" value="ECO:0007669"/>
    <property type="project" value="InterPro"/>
</dbReference>
<feature type="region of interest" description="Disordered" evidence="6">
    <location>
        <begin position="1"/>
        <end position="31"/>
    </location>
</feature>
<dbReference type="Proteomes" id="UP000799772">
    <property type="component" value="Unassembled WGS sequence"/>
</dbReference>
<reference evidence="9" key="1">
    <citation type="journal article" date="2020" name="Stud. Mycol.">
        <title>101 Dothideomycetes genomes: a test case for predicting lifestyles and emergence of pathogens.</title>
        <authorList>
            <person name="Haridas S."/>
            <person name="Albert R."/>
            <person name="Binder M."/>
            <person name="Bloem J."/>
            <person name="Labutti K."/>
            <person name="Salamov A."/>
            <person name="Andreopoulos B."/>
            <person name="Baker S."/>
            <person name="Barry K."/>
            <person name="Bills G."/>
            <person name="Bluhm B."/>
            <person name="Cannon C."/>
            <person name="Castanera R."/>
            <person name="Culley D."/>
            <person name="Daum C."/>
            <person name="Ezra D."/>
            <person name="Gonzalez J."/>
            <person name="Henrissat B."/>
            <person name="Kuo A."/>
            <person name="Liang C."/>
            <person name="Lipzen A."/>
            <person name="Lutzoni F."/>
            <person name="Magnuson J."/>
            <person name="Mondo S."/>
            <person name="Nolan M."/>
            <person name="Ohm R."/>
            <person name="Pangilinan J."/>
            <person name="Park H.-J."/>
            <person name="Ramirez L."/>
            <person name="Alfaro M."/>
            <person name="Sun H."/>
            <person name="Tritt A."/>
            <person name="Yoshinaga Y."/>
            <person name="Zwiers L.-H."/>
            <person name="Turgeon B."/>
            <person name="Goodwin S."/>
            <person name="Spatafora J."/>
            <person name="Crous P."/>
            <person name="Grigoriev I."/>
        </authorList>
    </citation>
    <scope>NUCLEOTIDE SEQUENCE</scope>
    <source>
        <strain evidence="9">CBS 133067</strain>
    </source>
</reference>